<reference evidence="2" key="1">
    <citation type="journal article" date="2021" name="Microorganisms">
        <title>Acidisoma silvae sp. nov. and Acidisomacellulosilytica sp. nov., Two Acidophilic Bacteria Isolated from Decaying Wood, Hydrolyzing Cellulose and Producing Poly-3-hydroxybutyrate.</title>
        <authorList>
            <person name="Mieszkin S."/>
            <person name="Pouder E."/>
            <person name="Uroz S."/>
            <person name="Simon-Colin C."/>
            <person name="Alain K."/>
        </authorList>
    </citation>
    <scope>NUCLEOTIDE SEQUENCE</scope>
    <source>
        <strain evidence="2">HW T2.11</strain>
    </source>
</reference>
<proteinExistence type="predicted"/>
<dbReference type="CDD" id="cd06532">
    <property type="entry name" value="Glyco_transf_25"/>
    <property type="match status" value="1"/>
</dbReference>
<comment type="caution">
    <text evidence="2">The sequence shown here is derived from an EMBL/GenBank/DDBJ whole genome shotgun (WGS) entry which is preliminary data.</text>
</comment>
<name>A0A964DZR2_9PROT</name>
<evidence type="ECO:0000313" key="2">
    <source>
        <dbReference type="EMBL" id="MCB8876571.1"/>
    </source>
</evidence>
<protein>
    <submittedName>
        <fullName evidence="2">Glycosyltransferase family 25 protein</fullName>
    </submittedName>
</protein>
<reference evidence="2" key="2">
    <citation type="submission" date="2021-01" db="EMBL/GenBank/DDBJ databases">
        <authorList>
            <person name="Mieszkin S."/>
            <person name="Pouder E."/>
            <person name="Alain K."/>
        </authorList>
    </citation>
    <scope>NUCLEOTIDE SEQUENCE</scope>
    <source>
        <strain evidence="2">HW T2.11</strain>
    </source>
</reference>
<organism evidence="2 3">
    <name type="scientific">Acidisoma silvae</name>
    <dbReference type="NCBI Taxonomy" id="2802396"/>
    <lineage>
        <taxon>Bacteria</taxon>
        <taxon>Pseudomonadati</taxon>
        <taxon>Pseudomonadota</taxon>
        <taxon>Alphaproteobacteria</taxon>
        <taxon>Acetobacterales</taxon>
        <taxon>Acidocellaceae</taxon>
        <taxon>Acidisoma</taxon>
    </lineage>
</organism>
<dbReference type="AlphaFoldDB" id="A0A964DZR2"/>
<accession>A0A964DZR2</accession>
<dbReference type="InterPro" id="IPR002654">
    <property type="entry name" value="Glyco_trans_25"/>
</dbReference>
<keyword evidence="3" id="KW-1185">Reference proteome</keyword>
<feature type="domain" description="Glycosyl transferase family 25" evidence="1">
    <location>
        <begin position="5"/>
        <end position="183"/>
    </location>
</feature>
<dbReference type="Proteomes" id="UP000708298">
    <property type="component" value="Unassembled WGS sequence"/>
</dbReference>
<evidence type="ECO:0000259" key="1">
    <source>
        <dbReference type="Pfam" id="PF01755"/>
    </source>
</evidence>
<gene>
    <name evidence="2" type="ORF">ASILVAE211_15360</name>
</gene>
<dbReference type="Pfam" id="PF01755">
    <property type="entry name" value="Glyco_transf_25"/>
    <property type="match status" value="1"/>
</dbReference>
<evidence type="ECO:0000313" key="3">
    <source>
        <dbReference type="Proteomes" id="UP000708298"/>
    </source>
</evidence>
<sequence>MVSSIRVINLDSTPERFEQITAWNPGFPFERFSAVVGKDLDRDQCIHDGLITEDNTYTMGTVGCALSHITLWRQCAAGSQPFHIAEDDLILRADFQSMAQAKLNRLQDWDLVLWMHNFDWPLKVEPAVGLGPAIMQYDHATAVSRPDVFRQETTEPMLMRLLSAAAMGCYSISPKGAARMLADCLPVANQSADYVTQPGVTWFNTALDVEMNRHYHKWQAYVSVPPLAISPNDQSTSTIRGHMARMHNTATANRAVMPILSIAD</sequence>
<dbReference type="EMBL" id="JAESVB010000006">
    <property type="protein sequence ID" value="MCB8876571.1"/>
    <property type="molecule type" value="Genomic_DNA"/>
</dbReference>